<evidence type="ECO:0000313" key="3">
    <source>
        <dbReference type="Proteomes" id="UP001141552"/>
    </source>
</evidence>
<dbReference type="OrthoDB" id="861279at2759"/>
<proteinExistence type="predicted"/>
<feature type="region of interest" description="Disordered" evidence="1">
    <location>
        <begin position="1"/>
        <end position="28"/>
    </location>
</feature>
<feature type="compositionally biased region" description="Polar residues" evidence="1">
    <location>
        <begin position="355"/>
        <end position="364"/>
    </location>
</feature>
<dbReference type="PANTHER" id="PTHR34427">
    <property type="entry name" value="DUF4283 DOMAIN PROTEIN"/>
    <property type="match status" value="1"/>
</dbReference>
<keyword evidence="3" id="KW-1185">Reference proteome</keyword>
<sequence>MSNASTGGYWGSAKPDKSNLGPKWNDSSKQRTKPLFFFRWSREAIQQAEEDDKIRTIYLENLPSGWVPSDIYCEMSKFGVVMDIFIPGKLSWNGVRYGFVRRHGGRSARGVMGKEAIPFRPWAREFVLDGKVKEGRSFSQAVASESGNDSGKVGERIGDQDGNGVAVAFNSTNVCMEKLKSCAFGIVSSDVVTYNVCSRIKSLTMGGNHVPLAFKSREVMLACLKSGVLSESGLFEWLKPWEEGDCATNRSCWVNIYGIPPQARCEKFFRLITVRFGSFIKLHNSLEENNDLEVAKVLVLTTYKESIECFFKAMINNWCYEIRVVDVQPSSPFELKCPLGIQVRRKGGIQKGNIEKNSFGQTGESADGIEGANRSGSGENSNSSPDPFGIRDTIKHLGKGKQIKGSGLVMDKKFNAQPPLSVLRGEEEAVYGSCESTFRSKSKASYSQNLIVESETFVADSLHVVSGLGLVRPIVTHDGNPNQVQDKSVGLTGECSRSSDLLSLDLELFRKGCETNAFDEEGGGRRLEVLVQGFRNIIEKTNLNRSFRLRKLKKVTEGGSVCSLRLDDSSTQDEDIEAENKRVVCSDGDASLVSFKATEVSNTINVRLALGLEMGENENNIEQVVGDLIDKENIEWVALRVEE</sequence>
<feature type="compositionally biased region" description="Low complexity" evidence="1">
    <location>
        <begin position="371"/>
        <end position="384"/>
    </location>
</feature>
<gene>
    <name evidence="2" type="ORF">Tsubulata_008067</name>
</gene>
<dbReference type="EMBL" id="JAKUCV010004934">
    <property type="protein sequence ID" value="KAJ4833477.1"/>
    <property type="molecule type" value="Genomic_DNA"/>
</dbReference>
<dbReference type="Proteomes" id="UP001141552">
    <property type="component" value="Unassembled WGS sequence"/>
</dbReference>
<dbReference type="SUPFAM" id="SSF54928">
    <property type="entry name" value="RNA-binding domain, RBD"/>
    <property type="match status" value="1"/>
</dbReference>
<dbReference type="InterPro" id="IPR035979">
    <property type="entry name" value="RBD_domain_sf"/>
</dbReference>
<evidence type="ECO:0000256" key="1">
    <source>
        <dbReference type="SAM" id="MobiDB-lite"/>
    </source>
</evidence>
<comment type="caution">
    <text evidence="2">The sequence shown here is derived from an EMBL/GenBank/DDBJ whole genome shotgun (WGS) entry which is preliminary data.</text>
</comment>
<name>A0A9Q0J9V8_9ROSI</name>
<organism evidence="2 3">
    <name type="scientific">Turnera subulata</name>
    <dbReference type="NCBI Taxonomy" id="218843"/>
    <lineage>
        <taxon>Eukaryota</taxon>
        <taxon>Viridiplantae</taxon>
        <taxon>Streptophyta</taxon>
        <taxon>Embryophyta</taxon>
        <taxon>Tracheophyta</taxon>
        <taxon>Spermatophyta</taxon>
        <taxon>Magnoliopsida</taxon>
        <taxon>eudicotyledons</taxon>
        <taxon>Gunneridae</taxon>
        <taxon>Pentapetalae</taxon>
        <taxon>rosids</taxon>
        <taxon>fabids</taxon>
        <taxon>Malpighiales</taxon>
        <taxon>Passifloraceae</taxon>
        <taxon>Turnera</taxon>
    </lineage>
</organism>
<evidence type="ECO:0008006" key="4">
    <source>
        <dbReference type="Google" id="ProtNLM"/>
    </source>
</evidence>
<accession>A0A9Q0J9V8</accession>
<dbReference type="AlphaFoldDB" id="A0A9Q0J9V8"/>
<dbReference type="PANTHER" id="PTHR34427:SF5">
    <property type="entry name" value="DUF4283 DOMAIN-CONTAINING PROTEIN"/>
    <property type="match status" value="1"/>
</dbReference>
<dbReference type="GO" id="GO:0003676">
    <property type="term" value="F:nucleic acid binding"/>
    <property type="evidence" value="ECO:0007669"/>
    <property type="project" value="InterPro"/>
</dbReference>
<dbReference type="CDD" id="cd00590">
    <property type="entry name" value="RRM_SF"/>
    <property type="match status" value="1"/>
</dbReference>
<reference evidence="2" key="1">
    <citation type="submission" date="2022-02" db="EMBL/GenBank/DDBJ databases">
        <authorList>
            <person name="Henning P.M."/>
            <person name="McCubbin A.G."/>
            <person name="Shore J.S."/>
        </authorList>
    </citation>
    <scope>NUCLEOTIDE SEQUENCE</scope>
    <source>
        <strain evidence="2">F60SS</strain>
        <tissue evidence="2">Leaves</tissue>
    </source>
</reference>
<reference evidence="2" key="2">
    <citation type="journal article" date="2023" name="Plants (Basel)">
        <title>Annotation of the Turnera subulata (Passifloraceae) Draft Genome Reveals the S-Locus Evolved after the Divergence of Turneroideae from Passifloroideae in a Stepwise Manner.</title>
        <authorList>
            <person name="Henning P.M."/>
            <person name="Roalson E.H."/>
            <person name="Mir W."/>
            <person name="McCubbin A.G."/>
            <person name="Shore J.S."/>
        </authorList>
    </citation>
    <scope>NUCLEOTIDE SEQUENCE</scope>
    <source>
        <strain evidence="2">F60SS</strain>
    </source>
</reference>
<feature type="region of interest" description="Disordered" evidence="1">
    <location>
        <begin position="352"/>
        <end position="391"/>
    </location>
</feature>
<protein>
    <recommendedName>
        <fullName evidence="4">RRM domain-containing protein</fullName>
    </recommendedName>
</protein>
<evidence type="ECO:0000313" key="2">
    <source>
        <dbReference type="EMBL" id="KAJ4833477.1"/>
    </source>
</evidence>